<gene>
    <name evidence="2" type="ordered locus">CSE_07440</name>
</gene>
<dbReference type="InterPro" id="IPR019734">
    <property type="entry name" value="TPR_rpt"/>
</dbReference>
<dbReference type="InterPro" id="IPR011990">
    <property type="entry name" value="TPR-like_helical_dom_sf"/>
</dbReference>
<accession>A0A7U6JG09</accession>
<organism evidence="2 3">
    <name type="scientific">Caldisericum exile (strain DSM 21853 / NBRC 104410 / AZM16c01)</name>
    <dbReference type="NCBI Taxonomy" id="511051"/>
    <lineage>
        <taxon>Bacteria</taxon>
        <taxon>Pseudomonadati</taxon>
        <taxon>Caldisericota/Cryosericota group</taxon>
        <taxon>Caldisericota</taxon>
        <taxon>Caldisericia</taxon>
        <taxon>Caldisericales</taxon>
        <taxon>Caldisericaceae</taxon>
        <taxon>Caldisericum</taxon>
    </lineage>
</organism>
<keyword evidence="1" id="KW-1133">Transmembrane helix</keyword>
<evidence type="ECO:0000313" key="3">
    <source>
        <dbReference type="Proteomes" id="UP000004793"/>
    </source>
</evidence>
<dbReference type="KEGG" id="cex:CSE_07440"/>
<dbReference type="Proteomes" id="UP000004793">
    <property type="component" value="Chromosome"/>
</dbReference>
<dbReference type="OrthoDB" id="9815059at2"/>
<dbReference type="SUPFAM" id="SSF48452">
    <property type="entry name" value="TPR-like"/>
    <property type="match status" value="1"/>
</dbReference>
<evidence type="ECO:0000313" key="2">
    <source>
        <dbReference type="EMBL" id="BAL80870.1"/>
    </source>
</evidence>
<protein>
    <recommendedName>
        <fullName evidence="4">Tetratricopeptide repeat protein</fullName>
    </recommendedName>
</protein>
<feature type="transmembrane region" description="Helical" evidence="1">
    <location>
        <begin position="31"/>
        <end position="49"/>
    </location>
</feature>
<dbReference type="Gene3D" id="1.25.40.10">
    <property type="entry name" value="Tetratricopeptide repeat domain"/>
    <property type="match status" value="1"/>
</dbReference>
<keyword evidence="1" id="KW-0472">Membrane</keyword>
<feature type="transmembrane region" description="Helical" evidence="1">
    <location>
        <begin position="7"/>
        <end position="25"/>
    </location>
</feature>
<proteinExistence type="predicted"/>
<dbReference type="EMBL" id="AP012051">
    <property type="protein sequence ID" value="BAL80870.1"/>
    <property type="molecule type" value="Genomic_DNA"/>
</dbReference>
<evidence type="ECO:0000256" key="1">
    <source>
        <dbReference type="SAM" id="Phobius"/>
    </source>
</evidence>
<evidence type="ECO:0008006" key="4">
    <source>
        <dbReference type="Google" id="ProtNLM"/>
    </source>
</evidence>
<dbReference type="RefSeq" id="WP_014453273.1">
    <property type="nucleotide sequence ID" value="NC_017096.1"/>
</dbReference>
<keyword evidence="3" id="KW-1185">Reference proteome</keyword>
<dbReference type="Pfam" id="PF13181">
    <property type="entry name" value="TPR_8"/>
    <property type="match status" value="1"/>
</dbReference>
<sequence>MIKRVPKIFISLIILGYIFAFFSLFDPTKRIVGLLSFVVAAILHIILLMSNEYKSSRHLSLASKYIEKNMPNNAYDEILKAARLYENEEELYKLFYNKTKFKETVRKVANLIYDNIKDHDTPYLRFIGSMLEYISGDLEKAKRLLVSIDTDKLTIKMVRLLGSVFYDLKDFDNAIKYLSLYDPPYTPMNEDELAVVYGLGISYLQKGDRQKAKEYLERVELRNSTFGNVSQILKLLENDSKES</sequence>
<name>A0A7U6JG09_CALEA</name>
<dbReference type="AlphaFoldDB" id="A0A7U6JG09"/>
<keyword evidence="1" id="KW-0812">Transmembrane</keyword>
<reference evidence="2 3" key="1">
    <citation type="submission" date="2011-01" db="EMBL/GenBank/DDBJ databases">
        <title>Whole genome sequence of Caldisericum exile AZM16c01.</title>
        <authorList>
            <person name="Narita-Yamada S."/>
            <person name="Kawakoshi A."/>
            <person name="Nakamura S."/>
            <person name="Sasagawa M."/>
            <person name="Fukada J."/>
            <person name="Sekine M."/>
            <person name="Kato Y."/>
            <person name="Fukai R."/>
            <person name="Sasaki K."/>
            <person name="Hanamaki A."/>
            <person name="Narita H."/>
            <person name="Konno Y."/>
            <person name="Mori K."/>
            <person name="Yamazaki S."/>
            <person name="Suzuki K."/>
            <person name="Fujita N."/>
        </authorList>
    </citation>
    <scope>NUCLEOTIDE SEQUENCE [LARGE SCALE GENOMIC DNA]</scope>
    <source>
        <strain evidence="3">DSM 21853 / NBRC 104410 / AZM16c01</strain>
    </source>
</reference>